<dbReference type="EMBL" id="UOEI01000159">
    <property type="protein sequence ID" value="VAV95822.1"/>
    <property type="molecule type" value="Genomic_DNA"/>
</dbReference>
<evidence type="ECO:0000313" key="2">
    <source>
        <dbReference type="EMBL" id="VAV95822.1"/>
    </source>
</evidence>
<protein>
    <recommendedName>
        <fullName evidence="1">Spondin domain-containing protein</fullName>
    </recommendedName>
</protein>
<dbReference type="Pfam" id="PF06468">
    <property type="entry name" value="Spond_N"/>
    <property type="match status" value="2"/>
</dbReference>
<dbReference type="AlphaFoldDB" id="A0A3B0RWP7"/>
<sequence>MYQSDYSMSRWHRIWVLVIAAAMVAAFAAFAAPASAHDDENETATTYRVTVENLTENQTLTPAVVAAHEASFKLFTRNRPASNGLAQLAENGGVPVLVDELSTNDEVGDVAVAGSAPIPPGQTASTLITTTGEYGPISVAAMLICTNDGFAGISGAKVSDRRAETTRYGRAYDAGTEINTQSFVDLVPPCSNSTSGTGTSNPDLAENGTVQRHRGITETGDLSPATHGWDDPVIKVTIERVATYEITVTNVTSGQPITPAVFAVHNGRHELFGKGHPASNGLQQLAENGGVPVLAQEVTANSAVVASTVIGAAPLAPGTSASATIEVTGRVTRFSLAAMLVCTNDGFGGIDGKKLPTRIGDERHYNARAYDAGTEINTENFSDLVPPCDGDPTTGTGMSNPDLAEGATVQHHHGIGGVGDLTSVHEWSGPVLEITIERIG</sequence>
<feature type="domain" description="Spondin" evidence="1">
    <location>
        <begin position="60"/>
        <end position="176"/>
    </location>
</feature>
<dbReference type="Gene3D" id="2.60.40.2130">
    <property type="entry name" value="F-spondin domain"/>
    <property type="match status" value="2"/>
</dbReference>
<organism evidence="2">
    <name type="scientific">hydrothermal vent metagenome</name>
    <dbReference type="NCBI Taxonomy" id="652676"/>
    <lineage>
        <taxon>unclassified sequences</taxon>
        <taxon>metagenomes</taxon>
        <taxon>ecological metagenomes</taxon>
    </lineage>
</organism>
<dbReference type="InterPro" id="IPR009465">
    <property type="entry name" value="Spondin_N"/>
</dbReference>
<reference evidence="2" key="1">
    <citation type="submission" date="2018-06" db="EMBL/GenBank/DDBJ databases">
        <authorList>
            <person name="Zhirakovskaya E."/>
        </authorList>
    </citation>
    <scope>NUCLEOTIDE SEQUENCE</scope>
</reference>
<evidence type="ECO:0000259" key="1">
    <source>
        <dbReference type="Pfam" id="PF06468"/>
    </source>
</evidence>
<accession>A0A3B0RWP7</accession>
<proteinExistence type="predicted"/>
<dbReference type="InterPro" id="IPR038678">
    <property type="entry name" value="Spondin_N_sf"/>
</dbReference>
<feature type="domain" description="Spondin" evidence="1">
    <location>
        <begin position="263"/>
        <end position="375"/>
    </location>
</feature>
<name>A0A3B0RWP7_9ZZZZ</name>
<dbReference type="NCBIfam" id="NF038123">
    <property type="entry name" value="NF038123_dom"/>
    <property type="match status" value="2"/>
</dbReference>
<gene>
    <name evidence="2" type="ORF">MNBD_ACTINO01-106</name>
</gene>